<feature type="compositionally biased region" description="Polar residues" evidence="2">
    <location>
        <begin position="461"/>
        <end position="478"/>
    </location>
</feature>
<dbReference type="Proteomes" id="UP000192247">
    <property type="component" value="Unassembled WGS sequence"/>
</dbReference>
<gene>
    <name evidence="5" type="ORF">BIW11_13760</name>
</gene>
<evidence type="ECO:0000313" key="6">
    <source>
        <dbReference type="Proteomes" id="UP000192247"/>
    </source>
</evidence>
<evidence type="ECO:0000259" key="4">
    <source>
        <dbReference type="PROSITE" id="PS50222"/>
    </source>
</evidence>
<dbReference type="GO" id="GO:0005737">
    <property type="term" value="C:cytoplasm"/>
    <property type="evidence" value="ECO:0007669"/>
    <property type="project" value="TreeGrafter"/>
</dbReference>
<dbReference type="FunCoup" id="A0A1V9X0F2">
    <property type="interactions" value="532"/>
</dbReference>
<accession>A0A1V9X0F2</accession>
<dbReference type="OrthoDB" id="10045710at2759"/>
<dbReference type="SMART" id="SM00054">
    <property type="entry name" value="EFh"/>
    <property type="match status" value="1"/>
</dbReference>
<feature type="compositionally biased region" description="Low complexity" evidence="2">
    <location>
        <begin position="408"/>
        <end position="417"/>
    </location>
</feature>
<dbReference type="GO" id="GO:0005509">
    <property type="term" value="F:calcium ion binding"/>
    <property type="evidence" value="ECO:0007669"/>
    <property type="project" value="InterPro"/>
</dbReference>
<dbReference type="GO" id="GO:0016197">
    <property type="term" value="P:endosomal transport"/>
    <property type="evidence" value="ECO:0007669"/>
    <property type="project" value="TreeGrafter"/>
</dbReference>
<feature type="region of interest" description="Disordered" evidence="2">
    <location>
        <begin position="511"/>
        <end position="545"/>
    </location>
</feature>
<dbReference type="PANTHER" id="PTHR11216:SF174">
    <property type="entry name" value="GH06923P"/>
    <property type="match status" value="1"/>
</dbReference>
<dbReference type="EMBL" id="MNPL01030182">
    <property type="protein sequence ID" value="OQR67045.1"/>
    <property type="molecule type" value="Genomic_DNA"/>
</dbReference>
<dbReference type="CDD" id="cd00052">
    <property type="entry name" value="EH"/>
    <property type="match status" value="1"/>
</dbReference>
<evidence type="ECO:0008006" key="7">
    <source>
        <dbReference type="Google" id="ProtNLM"/>
    </source>
</evidence>
<evidence type="ECO:0000313" key="5">
    <source>
        <dbReference type="EMBL" id="OQR67045.1"/>
    </source>
</evidence>
<sequence>MDNGGALGGVTSYQPPATAAAAGVGPPTTGSVLTAGVQLSAEEHALYEELFAALDVGGDERIQGSQASVLLRAANLPTETLQLITELSGAKRVGHFGRSQFFRALKLIAGAQNGLKPSCEVLAAPLPLPKLNMAAAQHTASTLLLNNNNNNNNNNNTPSANNCYGAAAATVPTGGENRSPEQQQVASACAPDPEKTWASFHCPDDEWNSSRLFLQQLHVSSEEQRHLLAGGGGEDPEIESELGGPGEADEVEDGEGIWTITREQRAYYVKQFAGMQSDLERGKIQGRQAKEFFEKSRLPVVELSRIWHLADIDRDGQLALDEFCTAMHLVVLRRNGIHLPSQLPPQLLPDIPPLIQTSPLPLQQQQRQPLVTAAGSVTVPGSAISQTQHLDGSSHHSLPTHHHHSQHQHISTKSSTTNDTNATAPAGRDVAVGAQGVGAVTGSSPLSAPTGLSKQWMKFSPSPTSGSLVTQKQQSQHKASPPASEVGTGPVSFDFSTTLVNQDPRILHPVARRPPSSPECQISGGPFSCDATPNRPTGSIVADPTSAGTGGYVIMNNSSETDHDGLDVLDALSANRPHLISPNRGHHARSSSLDLNPRASVGQLSSGTPLKGLFPPAVPPRSSPANGMGATGGSGGVARSLSGDSSRGGISQVSGSSSSNPPPKIGATGGAFQLYSGKTRTAQEGGASESGAALSGGASDSSCTSSSSSCNSSYEDLSLDPTTDDAAMLLVDDDHTECGYLDATQQVVQGHLGGQGSHLHRPHHRKHDLPDAMMAQFISEIPVDREQLIRDIGAHRERNAMLCEWNRELHEELQQLIQERLSLQSQKQPTSTI</sequence>
<dbReference type="InParanoid" id="A0A1V9X0F2"/>
<dbReference type="PROSITE" id="PS50222">
    <property type="entry name" value="EF_HAND_2"/>
    <property type="match status" value="1"/>
</dbReference>
<dbReference type="AlphaFoldDB" id="A0A1V9X0F2"/>
<feature type="compositionally biased region" description="Low complexity" evidence="2">
    <location>
        <begin position="682"/>
        <end position="713"/>
    </location>
</feature>
<dbReference type="GO" id="GO:0006897">
    <property type="term" value="P:endocytosis"/>
    <property type="evidence" value="ECO:0007669"/>
    <property type="project" value="TreeGrafter"/>
</dbReference>
<dbReference type="PROSITE" id="PS00018">
    <property type="entry name" value="EF_HAND_1"/>
    <property type="match status" value="1"/>
</dbReference>
<proteinExistence type="predicted"/>
<feature type="compositionally biased region" description="Low complexity" evidence="2">
    <location>
        <begin position="645"/>
        <end position="659"/>
    </location>
</feature>
<dbReference type="InterPro" id="IPR018247">
    <property type="entry name" value="EF_Hand_1_Ca_BS"/>
</dbReference>
<feature type="domain" description="EH" evidence="3">
    <location>
        <begin position="264"/>
        <end position="349"/>
    </location>
</feature>
<dbReference type="SUPFAM" id="SSF47473">
    <property type="entry name" value="EF-hand"/>
    <property type="match status" value="2"/>
</dbReference>
<dbReference type="Pfam" id="PF12763">
    <property type="entry name" value="EH"/>
    <property type="match status" value="2"/>
</dbReference>
<dbReference type="SMART" id="SM00027">
    <property type="entry name" value="EH"/>
    <property type="match status" value="2"/>
</dbReference>
<evidence type="ECO:0000259" key="3">
    <source>
        <dbReference type="PROSITE" id="PS50031"/>
    </source>
</evidence>
<dbReference type="GO" id="GO:0005886">
    <property type="term" value="C:plasma membrane"/>
    <property type="evidence" value="ECO:0007669"/>
    <property type="project" value="TreeGrafter"/>
</dbReference>
<feature type="domain" description="EF-hand" evidence="4">
    <location>
        <begin position="298"/>
        <end position="333"/>
    </location>
</feature>
<dbReference type="InterPro" id="IPR011992">
    <property type="entry name" value="EF-hand-dom_pair"/>
</dbReference>
<feature type="region of interest" description="Disordered" evidence="2">
    <location>
        <begin position="386"/>
        <end position="425"/>
    </location>
</feature>
<evidence type="ECO:0000256" key="1">
    <source>
        <dbReference type="ARBA" id="ARBA00022837"/>
    </source>
</evidence>
<dbReference type="PANTHER" id="PTHR11216">
    <property type="entry name" value="EH DOMAIN"/>
    <property type="match status" value="1"/>
</dbReference>
<evidence type="ECO:0000256" key="2">
    <source>
        <dbReference type="SAM" id="MobiDB-lite"/>
    </source>
</evidence>
<feature type="region of interest" description="Disordered" evidence="2">
    <location>
        <begin position="577"/>
        <end position="717"/>
    </location>
</feature>
<feature type="region of interest" description="Disordered" evidence="2">
    <location>
        <begin position="451"/>
        <end position="491"/>
    </location>
</feature>
<dbReference type="STRING" id="418985.A0A1V9X0F2"/>
<dbReference type="Gene3D" id="1.10.238.10">
    <property type="entry name" value="EF-hand"/>
    <property type="match status" value="2"/>
</dbReference>
<organism evidence="5 6">
    <name type="scientific">Tropilaelaps mercedesae</name>
    <dbReference type="NCBI Taxonomy" id="418985"/>
    <lineage>
        <taxon>Eukaryota</taxon>
        <taxon>Metazoa</taxon>
        <taxon>Ecdysozoa</taxon>
        <taxon>Arthropoda</taxon>
        <taxon>Chelicerata</taxon>
        <taxon>Arachnida</taxon>
        <taxon>Acari</taxon>
        <taxon>Parasitiformes</taxon>
        <taxon>Mesostigmata</taxon>
        <taxon>Gamasina</taxon>
        <taxon>Dermanyssoidea</taxon>
        <taxon>Laelapidae</taxon>
        <taxon>Tropilaelaps</taxon>
    </lineage>
</organism>
<feature type="compositionally biased region" description="Basic residues" evidence="2">
    <location>
        <begin position="398"/>
        <end position="407"/>
    </location>
</feature>
<name>A0A1V9X0F2_9ACAR</name>
<dbReference type="InterPro" id="IPR002048">
    <property type="entry name" value="EF_hand_dom"/>
</dbReference>
<dbReference type="PROSITE" id="PS50031">
    <property type="entry name" value="EH"/>
    <property type="match status" value="2"/>
</dbReference>
<feature type="region of interest" description="Disordered" evidence="2">
    <location>
        <begin position="224"/>
        <end position="251"/>
    </location>
</feature>
<dbReference type="InterPro" id="IPR000261">
    <property type="entry name" value="EH_dom"/>
</dbReference>
<reference evidence="5 6" key="1">
    <citation type="journal article" date="2017" name="Gigascience">
        <title>Draft genome of the honey bee ectoparasitic mite, Tropilaelaps mercedesae, is shaped by the parasitic life history.</title>
        <authorList>
            <person name="Dong X."/>
            <person name="Armstrong S.D."/>
            <person name="Xia D."/>
            <person name="Makepeace B.L."/>
            <person name="Darby A.C."/>
            <person name="Kadowaki T."/>
        </authorList>
    </citation>
    <scope>NUCLEOTIDE SEQUENCE [LARGE SCALE GENOMIC DNA]</scope>
    <source>
        <strain evidence="5">Wuxi-XJTLU</strain>
    </source>
</reference>
<keyword evidence="1" id="KW-0106">Calcium</keyword>
<feature type="domain" description="EH" evidence="3">
    <location>
        <begin position="43"/>
        <end position="129"/>
    </location>
</feature>
<protein>
    <recommendedName>
        <fullName evidence="7">RalBP1-associated Eps domain-containing protein 1-like</fullName>
    </recommendedName>
</protein>
<comment type="caution">
    <text evidence="5">The sequence shown here is derived from an EMBL/GenBank/DDBJ whole genome shotgun (WGS) entry which is preliminary data.</text>
</comment>
<keyword evidence="6" id="KW-1185">Reference proteome</keyword>